<evidence type="ECO:0000313" key="3">
    <source>
        <dbReference type="Proteomes" id="UP001160148"/>
    </source>
</evidence>
<protein>
    <recommendedName>
        <fullName evidence="1">KANSL3 helical domain-containing protein</fullName>
    </recommendedName>
</protein>
<dbReference type="Proteomes" id="UP001160148">
    <property type="component" value="Unassembled WGS sequence"/>
</dbReference>
<organism evidence="2 3">
    <name type="scientific">Macrosiphum euphorbiae</name>
    <name type="common">potato aphid</name>
    <dbReference type="NCBI Taxonomy" id="13131"/>
    <lineage>
        <taxon>Eukaryota</taxon>
        <taxon>Metazoa</taxon>
        <taxon>Ecdysozoa</taxon>
        <taxon>Arthropoda</taxon>
        <taxon>Hexapoda</taxon>
        <taxon>Insecta</taxon>
        <taxon>Pterygota</taxon>
        <taxon>Neoptera</taxon>
        <taxon>Paraneoptera</taxon>
        <taxon>Hemiptera</taxon>
        <taxon>Sternorrhyncha</taxon>
        <taxon>Aphidomorpha</taxon>
        <taxon>Aphidoidea</taxon>
        <taxon>Aphididae</taxon>
        <taxon>Macrosiphini</taxon>
        <taxon>Macrosiphum</taxon>
    </lineage>
</organism>
<dbReference type="InterPro" id="IPR056519">
    <property type="entry name" value="KANSL3_1st"/>
</dbReference>
<dbReference type="Pfam" id="PF23154">
    <property type="entry name" value="KANSL3_1st"/>
    <property type="match status" value="1"/>
</dbReference>
<reference evidence="2 3" key="1">
    <citation type="submission" date="2023-01" db="EMBL/GenBank/DDBJ databases">
        <authorList>
            <person name="Whitehead M."/>
        </authorList>
    </citation>
    <scope>NUCLEOTIDE SEQUENCE [LARGE SCALE GENOMIC DNA]</scope>
</reference>
<dbReference type="GO" id="GO:0044545">
    <property type="term" value="C:NSL complex"/>
    <property type="evidence" value="ECO:0007669"/>
    <property type="project" value="TreeGrafter"/>
</dbReference>
<comment type="caution">
    <text evidence="2">The sequence shown here is derived from an EMBL/GenBank/DDBJ whole genome shotgun (WGS) entry which is preliminary data.</text>
</comment>
<accession>A0AAV0XBA1</accession>
<proteinExistence type="predicted"/>
<name>A0AAV0XBA1_9HEMI</name>
<dbReference type="InterPro" id="IPR026555">
    <property type="entry name" value="NSL3/Tex30"/>
</dbReference>
<dbReference type="SUPFAM" id="SSF53474">
    <property type="entry name" value="alpha/beta-Hydrolases"/>
    <property type="match status" value="1"/>
</dbReference>
<gene>
    <name evidence="2" type="ORF">MEUPH1_LOCUS19931</name>
</gene>
<keyword evidence="3" id="KW-1185">Reference proteome</keyword>
<dbReference type="InterPro" id="IPR029058">
    <property type="entry name" value="AB_hydrolase_fold"/>
</dbReference>
<dbReference type="GO" id="GO:0045944">
    <property type="term" value="P:positive regulation of transcription by RNA polymerase II"/>
    <property type="evidence" value="ECO:0007669"/>
    <property type="project" value="TreeGrafter"/>
</dbReference>
<feature type="domain" description="KANSL3 helical" evidence="1">
    <location>
        <begin position="117"/>
        <end position="218"/>
    </location>
</feature>
<sequence length="849" mass="96220">MDSDLDSELKSDFKSYLRHISQGKKYQQYTKLTEERYSSAEYKQDNLRSTIQTLFINRFVQNEISTDDVDIETIDNDEKLLTYRPDVEVKSIGSYRNSKLPRDPEMWEDNINMKRWNKLQRTLFERALSILYSNRLSRLTYEGTVQECVQKIISTEKSVAEMYYLLTNYTHWDISLTQWLHGLFISNLPHDYLASYIDILEKLKQIAPLFVNDMISSNSIGRPKEEIKSKSINLDEPVDPFNLMLTTYPPLKLPKNPVIILVPDFPGYCTQPNTRTYDWMNALSYLAELDVALTVKVPWDYEEYSSEKELDIETSLEAMVDATRSKVVSVRFEDPSRPIILAGVGVSAAIACQVAVLENVEGLVCLGFFVNSSEVKRGYEGDCILGLECPTIFVTGQLSIFSPILDMEELRVKLKCKTNHILVGGANDELVMNHTTKMREAVTQKFVDRCILEEIGNFLKNILETSTKIIHTPDVENRDFKKPVFSKTKPISKPLAHLKKGNKKRMVPVSKKTTQRQTANRMTIKTPSSPMASKVIIKDEELMPAPSCSLRQEYKNIQSENHNSTINSIQMQDELFIPKLENQKFSILTELSQIENNLNTNLYQKASSLTSMNGSPVMFTPDQKNIVACSSNLQSLHNQTATSVMEEITPEQILNMPIVFADDPQIEEEVKHSVDNSSDLIANLKEFNEGIVIVKKNPVDEDEHCDVLCPTISRTLIPERLKNKQVTYDSPSKVKMVIKKSPKGLVPYGYKTISVPSQNSGNIQIRRTEGGLISKVAYDSPSKVKMVINKSPKGLVPYGYKTISVPSQNLGNIQIRRTEGGFISKVVPTTITISNTLDSKIKFIKSTTG</sequence>
<dbReference type="PANTHER" id="PTHR13136">
    <property type="entry name" value="TESTIS DEVELOPMENT PROTEIN PRTD"/>
    <property type="match status" value="1"/>
</dbReference>
<dbReference type="AlphaFoldDB" id="A0AAV0XBA1"/>
<evidence type="ECO:0000259" key="1">
    <source>
        <dbReference type="Pfam" id="PF23154"/>
    </source>
</evidence>
<dbReference type="PANTHER" id="PTHR13136:SF16">
    <property type="entry name" value="KAT8 REGULATORY NSL COMPLEX SUBUNIT 3"/>
    <property type="match status" value="1"/>
</dbReference>
<evidence type="ECO:0000313" key="2">
    <source>
        <dbReference type="EMBL" id="CAI6365188.1"/>
    </source>
</evidence>
<dbReference type="EMBL" id="CARXXK010000004">
    <property type="protein sequence ID" value="CAI6365188.1"/>
    <property type="molecule type" value="Genomic_DNA"/>
</dbReference>